<gene>
    <name evidence="2" type="ORF">NCTC10718_05087</name>
</gene>
<dbReference type="Proteomes" id="UP000254332">
    <property type="component" value="Unassembled WGS sequence"/>
</dbReference>
<dbReference type="EMBL" id="UGWQ01000004">
    <property type="protein sequence ID" value="SUG27758.1"/>
    <property type="molecule type" value="Genomic_DNA"/>
</dbReference>
<dbReference type="InterPro" id="IPR043502">
    <property type="entry name" value="DNA/RNA_pol_sf"/>
</dbReference>
<keyword evidence="2" id="KW-0808">Transferase</keyword>
<feature type="domain" description="Reverse transcriptase" evidence="1">
    <location>
        <begin position="1"/>
        <end position="55"/>
    </location>
</feature>
<dbReference type="Pfam" id="PF00078">
    <property type="entry name" value="RVT_1"/>
    <property type="match status" value="1"/>
</dbReference>
<dbReference type="PROSITE" id="PS50878">
    <property type="entry name" value="RT_POL"/>
    <property type="match status" value="1"/>
</dbReference>
<dbReference type="AlphaFoldDB" id="A0A379SFA9"/>
<name>A0A379SFA9_SALER</name>
<dbReference type="SUPFAM" id="SSF56672">
    <property type="entry name" value="DNA/RNA polymerases"/>
    <property type="match status" value="1"/>
</dbReference>
<dbReference type="InterPro" id="IPR000477">
    <property type="entry name" value="RT_dom"/>
</dbReference>
<evidence type="ECO:0000259" key="1">
    <source>
        <dbReference type="PROSITE" id="PS50878"/>
    </source>
</evidence>
<protein>
    <submittedName>
        <fullName evidence="2">Retron-type reverse transcriptase</fullName>
    </submittedName>
</protein>
<keyword evidence="2" id="KW-0548">Nucleotidyltransferase</keyword>
<organism evidence="2 3">
    <name type="scientific">Salmonella enterica</name>
    <name type="common">Salmonella choleraesuis</name>
    <dbReference type="NCBI Taxonomy" id="28901"/>
    <lineage>
        <taxon>Bacteria</taxon>
        <taxon>Pseudomonadati</taxon>
        <taxon>Pseudomonadota</taxon>
        <taxon>Gammaproteobacteria</taxon>
        <taxon>Enterobacterales</taxon>
        <taxon>Enterobacteriaceae</taxon>
        <taxon>Salmonella</taxon>
    </lineage>
</organism>
<evidence type="ECO:0000313" key="3">
    <source>
        <dbReference type="Proteomes" id="UP000254332"/>
    </source>
</evidence>
<dbReference type="GO" id="GO:0003964">
    <property type="term" value="F:RNA-directed DNA polymerase activity"/>
    <property type="evidence" value="ECO:0007669"/>
    <property type="project" value="UniProtKB-KW"/>
</dbReference>
<sequence>MVRYADDAVLGFQKHGDARECLSVLKQRLGKFGLKVHPEKTRLVRIGRFALSHYL</sequence>
<evidence type="ECO:0000313" key="2">
    <source>
        <dbReference type="EMBL" id="SUG27758.1"/>
    </source>
</evidence>
<accession>A0A379SFA9</accession>
<proteinExistence type="predicted"/>
<reference evidence="2 3" key="1">
    <citation type="submission" date="2018-06" db="EMBL/GenBank/DDBJ databases">
        <authorList>
            <consortium name="Pathogen Informatics"/>
            <person name="Doyle S."/>
        </authorList>
    </citation>
    <scope>NUCLEOTIDE SEQUENCE [LARGE SCALE GENOMIC DNA]</scope>
    <source>
        <strain evidence="2 3">NCTC10718</strain>
    </source>
</reference>
<keyword evidence="2" id="KW-0695">RNA-directed DNA polymerase</keyword>